<organism evidence="1 2">
    <name type="scientific">Sphingomonas melonis TY</name>
    <dbReference type="NCBI Taxonomy" id="621456"/>
    <lineage>
        <taxon>Bacteria</taxon>
        <taxon>Pseudomonadati</taxon>
        <taxon>Pseudomonadota</taxon>
        <taxon>Alphaproteobacteria</taxon>
        <taxon>Sphingomonadales</taxon>
        <taxon>Sphingomonadaceae</taxon>
        <taxon>Sphingomonas</taxon>
    </lineage>
</organism>
<accession>A0A175Y2S8</accession>
<reference evidence="1" key="1">
    <citation type="submission" date="2016-03" db="EMBL/GenBank/DDBJ databases">
        <title>Sphingomonas melonis TY, whole genome shotgun sequencing.</title>
        <authorList>
            <person name="Wang H."/>
            <person name="Zhu P."/>
        </authorList>
    </citation>
    <scope>NUCLEOTIDE SEQUENCE [LARGE SCALE GENOMIC DNA]</scope>
    <source>
        <strain evidence="1">TY</strain>
    </source>
</reference>
<name>A0A175Y2S8_9SPHN</name>
<evidence type="ECO:0000313" key="2">
    <source>
        <dbReference type="Proteomes" id="UP000078460"/>
    </source>
</evidence>
<dbReference type="EMBL" id="LQCK02000023">
    <property type="protein sequence ID" value="KZB94656.1"/>
    <property type="molecule type" value="Genomic_DNA"/>
</dbReference>
<evidence type="ECO:0000313" key="1">
    <source>
        <dbReference type="EMBL" id="KZB94656.1"/>
    </source>
</evidence>
<sequence>MLALVLAAMIASSADAPPQFRDPRVGMAGRPETVAEYARDARACGFKVVVRRLRDADLLTKQNTFLPNTQIVLFEEPYDRADQQALCFLKVRKRSFIRSNVLGQPLPTEFRGLP</sequence>
<dbReference type="AlphaFoldDB" id="A0A175Y2S8"/>
<dbReference type="KEGG" id="smy:BJP26_16895"/>
<comment type="caution">
    <text evidence="1">The sequence shown here is derived from an EMBL/GenBank/DDBJ whole genome shotgun (WGS) entry which is preliminary data.</text>
</comment>
<dbReference type="Proteomes" id="UP000078460">
    <property type="component" value="Unassembled WGS sequence"/>
</dbReference>
<proteinExistence type="predicted"/>
<protein>
    <submittedName>
        <fullName evidence="1">Uncharacterized protein</fullName>
    </submittedName>
</protein>
<gene>
    <name evidence="1" type="ORF">AVM11_05690</name>
</gene>
<keyword evidence="2" id="KW-1185">Reference proteome</keyword>